<evidence type="ECO:0000313" key="3">
    <source>
        <dbReference type="EMBL" id="MDT0595772.1"/>
    </source>
</evidence>
<evidence type="ECO:0000256" key="1">
    <source>
        <dbReference type="ARBA" id="ARBA00006484"/>
    </source>
</evidence>
<dbReference type="PRINTS" id="PR00081">
    <property type="entry name" value="GDHRDH"/>
</dbReference>
<dbReference type="InterPro" id="IPR002347">
    <property type="entry name" value="SDR_fam"/>
</dbReference>
<comment type="caution">
    <text evidence="3">The sequence shown here is derived from an EMBL/GenBank/DDBJ whole genome shotgun (WGS) entry which is preliminary data.</text>
</comment>
<dbReference type="EMBL" id="JAVRHX010000004">
    <property type="protein sequence ID" value="MDT0595772.1"/>
    <property type="molecule type" value="Genomic_DNA"/>
</dbReference>
<dbReference type="Proteomes" id="UP001253545">
    <property type="component" value="Unassembled WGS sequence"/>
</dbReference>
<accession>A0ABU2ZT03</accession>
<dbReference type="Pfam" id="PF00106">
    <property type="entry name" value="adh_short"/>
    <property type="match status" value="1"/>
</dbReference>
<name>A0ABU2ZT03_9ALTE</name>
<dbReference type="RefSeq" id="WP_311369299.1">
    <property type="nucleotide sequence ID" value="NZ_JAVRHX010000004.1"/>
</dbReference>
<keyword evidence="2" id="KW-0560">Oxidoreductase</keyword>
<dbReference type="InterPro" id="IPR036291">
    <property type="entry name" value="NAD(P)-bd_dom_sf"/>
</dbReference>
<organism evidence="3 4">
    <name type="scientific">Glaciecola petra</name>
    <dbReference type="NCBI Taxonomy" id="3075602"/>
    <lineage>
        <taxon>Bacteria</taxon>
        <taxon>Pseudomonadati</taxon>
        <taxon>Pseudomonadota</taxon>
        <taxon>Gammaproteobacteria</taxon>
        <taxon>Alteromonadales</taxon>
        <taxon>Alteromonadaceae</taxon>
        <taxon>Glaciecola</taxon>
    </lineage>
</organism>
<dbReference type="PANTHER" id="PTHR44196:SF1">
    <property type="entry name" value="DEHYDROGENASE_REDUCTASE SDR FAMILY MEMBER 7B"/>
    <property type="match status" value="1"/>
</dbReference>
<reference evidence="3 4" key="1">
    <citation type="submission" date="2023-09" db="EMBL/GenBank/DDBJ databases">
        <authorList>
            <person name="Rey-Velasco X."/>
        </authorList>
    </citation>
    <scope>NUCLEOTIDE SEQUENCE [LARGE SCALE GENOMIC DNA]</scope>
    <source>
        <strain evidence="3 4">P117</strain>
    </source>
</reference>
<dbReference type="SUPFAM" id="SSF51735">
    <property type="entry name" value="NAD(P)-binding Rossmann-fold domains"/>
    <property type="match status" value="1"/>
</dbReference>
<gene>
    <name evidence="3" type="ORF">RM552_13010</name>
</gene>
<evidence type="ECO:0000256" key="2">
    <source>
        <dbReference type="ARBA" id="ARBA00023002"/>
    </source>
</evidence>
<dbReference type="Gene3D" id="3.40.50.720">
    <property type="entry name" value="NAD(P)-binding Rossmann-like Domain"/>
    <property type="match status" value="1"/>
</dbReference>
<evidence type="ECO:0000313" key="4">
    <source>
        <dbReference type="Proteomes" id="UP001253545"/>
    </source>
</evidence>
<comment type="similarity">
    <text evidence="1">Belongs to the short-chain dehydrogenases/reductases (SDR) family.</text>
</comment>
<sequence>MATILITGATSGLGEALTYEASKNGHKVIACGRNLAKLEELAQKDNVLTISFDATNEKATREALKDISCDIAVINAGTCEYVDVREIEPDMFKRVFDINLFGAMNVVAALQGNLVAGNKLVFVDSMARLLPFTRSQAYGASKAALHYACKSFEVDFANKGIKVQSMSPGFVKTPLTDKNDFPMPMSITAEQAAVYMLKGVLSSASSVYFPRRFGAMIRFLNFLPEFVQRKICINMRGSLSRSTKPKSDSARGGA</sequence>
<protein>
    <submittedName>
        <fullName evidence="3">SDR family NAD(P)-dependent oxidoreductase</fullName>
    </submittedName>
</protein>
<proteinExistence type="inferred from homology"/>
<keyword evidence="4" id="KW-1185">Reference proteome</keyword>
<dbReference type="PANTHER" id="PTHR44196">
    <property type="entry name" value="DEHYDROGENASE/REDUCTASE SDR FAMILY MEMBER 7B"/>
    <property type="match status" value="1"/>
</dbReference>